<dbReference type="GO" id="GO:0006355">
    <property type="term" value="P:regulation of DNA-templated transcription"/>
    <property type="evidence" value="ECO:0007669"/>
    <property type="project" value="InterPro"/>
</dbReference>
<evidence type="ECO:0000256" key="3">
    <source>
        <dbReference type="ARBA" id="ARBA00023015"/>
    </source>
</evidence>
<organism evidence="7 8">
    <name type="scientific">Dickeya fangzhongdai</name>
    <dbReference type="NCBI Taxonomy" id="1778540"/>
    <lineage>
        <taxon>Bacteria</taxon>
        <taxon>Pseudomonadati</taxon>
        <taxon>Pseudomonadota</taxon>
        <taxon>Gammaproteobacteria</taxon>
        <taxon>Enterobacterales</taxon>
        <taxon>Pectobacteriaceae</taxon>
        <taxon>Dickeya</taxon>
    </lineage>
</organism>
<dbReference type="Pfam" id="PF08681">
    <property type="entry name" value="TacA1"/>
    <property type="match status" value="1"/>
</dbReference>
<keyword evidence="2" id="KW-1277">Toxin-antitoxin system</keyword>
<dbReference type="Proteomes" id="UP000231901">
    <property type="component" value="Chromosome"/>
</dbReference>
<evidence type="ECO:0000256" key="6">
    <source>
        <dbReference type="ARBA" id="ARBA00049988"/>
    </source>
</evidence>
<dbReference type="Gene3D" id="1.20.5.780">
    <property type="entry name" value="Single helix bin"/>
    <property type="match status" value="1"/>
</dbReference>
<dbReference type="PANTHER" id="PTHR35401">
    <property type="entry name" value="COPG FAMILY HELIX-TURN-HELIX PROTEIN-RELATED-RELATED"/>
    <property type="match status" value="1"/>
</dbReference>
<dbReference type="RefSeq" id="WP_019843650.1">
    <property type="nucleotide sequence ID" value="NZ_BMJF01000011.1"/>
</dbReference>
<evidence type="ECO:0000313" key="7">
    <source>
        <dbReference type="EMBL" id="ATZ92895.1"/>
    </source>
</evidence>
<sequence>MRTETKEMPINIRAKASQRELIDVAAKLLSKSRTEFILDAACREAEDVLLDQRLFLVNDEQYDAFIQVLESPVTDNPRVNALLNRKSPWE</sequence>
<dbReference type="KEGG" id="dfn:CVE23_02215"/>
<keyword evidence="5" id="KW-0804">Transcription</keyword>
<dbReference type="PANTHER" id="PTHR35401:SF1">
    <property type="entry name" value="CYTOPLASMIC PROTEIN"/>
    <property type="match status" value="1"/>
</dbReference>
<evidence type="ECO:0000256" key="4">
    <source>
        <dbReference type="ARBA" id="ARBA00023125"/>
    </source>
</evidence>
<keyword evidence="4" id="KW-0238">DNA-binding</keyword>
<accession>A0A2K8QII4</accession>
<evidence type="ECO:0000256" key="2">
    <source>
        <dbReference type="ARBA" id="ARBA00022649"/>
    </source>
</evidence>
<dbReference type="EMBL" id="CP025003">
    <property type="protein sequence ID" value="ATZ92895.1"/>
    <property type="molecule type" value="Genomic_DNA"/>
</dbReference>
<gene>
    <name evidence="7" type="ORF">CVE23_02215</name>
</gene>
<evidence type="ECO:0000256" key="1">
    <source>
        <dbReference type="ARBA" id="ARBA00022491"/>
    </source>
</evidence>
<dbReference type="GO" id="GO:0003677">
    <property type="term" value="F:DNA binding"/>
    <property type="evidence" value="ECO:0007669"/>
    <property type="project" value="UniProtKB-KW"/>
</dbReference>
<dbReference type="InterPro" id="IPR010985">
    <property type="entry name" value="Ribbon_hlx_hlx"/>
</dbReference>
<protein>
    <submittedName>
        <fullName evidence="7">DUF1778 domain-containing protein</fullName>
    </submittedName>
</protein>
<dbReference type="AlphaFoldDB" id="A0A2K8QII4"/>
<proteinExistence type="inferred from homology"/>
<reference evidence="8" key="1">
    <citation type="journal article" date="2018" name="Genome Announc.">
        <title>Complete genome sequence of a Dickeya fangzhongdai type strain causing bleeding canker of pear tree trunks.</title>
        <authorList>
            <person name="Zhao Y."/>
            <person name="Tian Y."/>
            <person name="Li X."/>
            <person name="Hu B."/>
        </authorList>
    </citation>
    <scope>NUCLEOTIDE SEQUENCE [LARGE SCALE GENOMIC DNA]</scope>
    <source>
        <strain evidence="8">DSM 101947</strain>
    </source>
</reference>
<comment type="similarity">
    <text evidence="6">Belongs to the TacA antitoxin family.</text>
</comment>
<dbReference type="GeneID" id="66563158"/>
<keyword evidence="1" id="KW-0678">Repressor</keyword>
<keyword evidence="8" id="KW-1185">Reference proteome</keyword>
<keyword evidence="3" id="KW-0805">Transcription regulation</keyword>
<dbReference type="SUPFAM" id="SSF47598">
    <property type="entry name" value="Ribbon-helix-helix"/>
    <property type="match status" value="1"/>
</dbReference>
<evidence type="ECO:0000256" key="5">
    <source>
        <dbReference type="ARBA" id="ARBA00023163"/>
    </source>
</evidence>
<name>A0A2K8QII4_9GAMM</name>
<evidence type="ECO:0000313" key="8">
    <source>
        <dbReference type="Proteomes" id="UP000231901"/>
    </source>
</evidence>
<dbReference type="InterPro" id="IPR014795">
    <property type="entry name" value="TacA_1-like"/>
</dbReference>